<dbReference type="CDD" id="cd06261">
    <property type="entry name" value="TM_PBP2"/>
    <property type="match status" value="1"/>
</dbReference>
<keyword evidence="5 7" id="KW-1133">Transmembrane helix</keyword>
<accession>A0A9C7G7R9</accession>
<evidence type="ECO:0000256" key="7">
    <source>
        <dbReference type="RuleBase" id="RU363032"/>
    </source>
</evidence>
<keyword evidence="2 7" id="KW-0813">Transport</keyword>
<dbReference type="Proteomes" id="UP000789845">
    <property type="component" value="Unassembled WGS sequence"/>
</dbReference>
<dbReference type="InterPro" id="IPR035906">
    <property type="entry name" value="MetI-like_sf"/>
</dbReference>
<keyword evidence="10" id="KW-1185">Reference proteome</keyword>
<dbReference type="InterPro" id="IPR000515">
    <property type="entry name" value="MetI-like"/>
</dbReference>
<reference evidence="9" key="1">
    <citation type="submission" date="2021-10" db="EMBL/GenBank/DDBJ databases">
        <authorList>
            <person name="Criscuolo A."/>
        </authorList>
    </citation>
    <scope>NUCLEOTIDE SEQUENCE</scope>
    <source>
        <strain evidence="9">CIP111885</strain>
    </source>
</reference>
<evidence type="ECO:0000256" key="2">
    <source>
        <dbReference type="ARBA" id="ARBA00022448"/>
    </source>
</evidence>
<dbReference type="RefSeq" id="WP_230495353.1">
    <property type="nucleotide sequence ID" value="NZ_CAKJTG010000004.1"/>
</dbReference>
<dbReference type="GO" id="GO:0055085">
    <property type="term" value="P:transmembrane transport"/>
    <property type="evidence" value="ECO:0007669"/>
    <property type="project" value="InterPro"/>
</dbReference>
<comment type="subcellular location">
    <subcellularLocation>
        <location evidence="1 7">Cell membrane</location>
        <topology evidence="1 7">Multi-pass membrane protein</topology>
    </subcellularLocation>
</comment>
<feature type="transmembrane region" description="Helical" evidence="7">
    <location>
        <begin position="42"/>
        <end position="63"/>
    </location>
</feature>
<dbReference type="SUPFAM" id="SSF161098">
    <property type="entry name" value="MetI-like"/>
    <property type="match status" value="1"/>
</dbReference>
<feature type="transmembrane region" description="Helical" evidence="7">
    <location>
        <begin position="111"/>
        <end position="137"/>
    </location>
</feature>
<dbReference type="PANTHER" id="PTHR43386">
    <property type="entry name" value="OLIGOPEPTIDE TRANSPORT SYSTEM PERMEASE PROTEIN APPC"/>
    <property type="match status" value="1"/>
</dbReference>
<protein>
    <submittedName>
        <fullName evidence="9">Oligopeptide transport system permease protein OppC</fullName>
    </submittedName>
</protein>
<evidence type="ECO:0000256" key="5">
    <source>
        <dbReference type="ARBA" id="ARBA00022989"/>
    </source>
</evidence>
<dbReference type="GO" id="GO:0005886">
    <property type="term" value="C:plasma membrane"/>
    <property type="evidence" value="ECO:0007669"/>
    <property type="project" value="UniProtKB-SubCell"/>
</dbReference>
<feature type="domain" description="ABC transmembrane type-1" evidence="8">
    <location>
        <begin position="109"/>
        <end position="300"/>
    </location>
</feature>
<dbReference type="InterPro" id="IPR050366">
    <property type="entry name" value="BP-dependent_transpt_permease"/>
</dbReference>
<organism evidence="9 10">
    <name type="scientific">Pseudoneobacillus rhizosphaerae</name>
    <dbReference type="NCBI Taxonomy" id="2880968"/>
    <lineage>
        <taxon>Bacteria</taxon>
        <taxon>Bacillati</taxon>
        <taxon>Bacillota</taxon>
        <taxon>Bacilli</taxon>
        <taxon>Bacillales</taxon>
        <taxon>Bacillaceae</taxon>
        <taxon>Pseudoneobacillus</taxon>
    </lineage>
</organism>
<keyword evidence="4 7" id="KW-0812">Transmembrane</keyword>
<proteinExistence type="inferred from homology"/>
<keyword evidence="3" id="KW-1003">Cell membrane</keyword>
<feature type="transmembrane region" description="Helical" evidence="7">
    <location>
        <begin position="278"/>
        <end position="300"/>
    </location>
</feature>
<evidence type="ECO:0000256" key="6">
    <source>
        <dbReference type="ARBA" id="ARBA00023136"/>
    </source>
</evidence>
<dbReference type="Pfam" id="PF00528">
    <property type="entry name" value="BPD_transp_1"/>
    <property type="match status" value="1"/>
</dbReference>
<evidence type="ECO:0000313" key="9">
    <source>
        <dbReference type="EMBL" id="CAG9607070.1"/>
    </source>
</evidence>
<dbReference type="EMBL" id="CAKJTG010000004">
    <property type="protein sequence ID" value="CAG9607070.1"/>
    <property type="molecule type" value="Genomic_DNA"/>
</dbReference>
<comment type="caution">
    <text evidence="9">The sequence shown here is derived from an EMBL/GenBank/DDBJ whole genome shotgun (WGS) entry which is preliminary data.</text>
</comment>
<comment type="similarity">
    <text evidence="7">Belongs to the binding-protein-dependent transport system permease family.</text>
</comment>
<evidence type="ECO:0000259" key="8">
    <source>
        <dbReference type="PROSITE" id="PS50928"/>
    </source>
</evidence>
<dbReference type="Gene3D" id="1.10.3720.10">
    <property type="entry name" value="MetI-like"/>
    <property type="match status" value="1"/>
</dbReference>
<evidence type="ECO:0000256" key="4">
    <source>
        <dbReference type="ARBA" id="ARBA00022692"/>
    </source>
</evidence>
<evidence type="ECO:0000256" key="1">
    <source>
        <dbReference type="ARBA" id="ARBA00004651"/>
    </source>
</evidence>
<dbReference type="PROSITE" id="PS50928">
    <property type="entry name" value="ABC_TM1"/>
    <property type="match status" value="1"/>
</dbReference>
<dbReference type="AlphaFoldDB" id="A0A9C7G7R9"/>
<sequence length="313" mass="34172">MGIPNPSVNRPVALNVKKMTGNDYKIEGKASVIWRRYKKNKLAVVGLGVFTLMCLLAIFAPLLTPYRPDVYDIFDSYYPPGTIPESGEFHLMGTDSMGGDIWTRIVFGARISLSVALLAMICTVSVGIIYGAISGYFGGWVDNIMMRIVDAIQSIPTFFLLLIVAAIITPSLWSTVLVLSVFGWTGMARIVRGEILTLKKRDFIEAARATGEKKSATIFYHVLPNAIAPITVIATLDIASNILAESSLSFLGLGIQPPTPSWGNMLTSAQELTTVMDYVWVVIFPGLFIILTVLAVNFIGDGLRDALDPKMKD</sequence>
<gene>
    <name evidence="9" type="primary">oppC_1</name>
    <name evidence="9" type="ORF">NEOCIP111885_00760</name>
</gene>
<dbReference type="InterPro" id="IPR025966">
    <property type="entry name" value="OppC_N"/>
</dbReference>
<keyword evidence="6 7" id="KW-0472">Membrane</keyword>
<dbReference type="Pfam" id="PF12911">
    <property type="entry name" value="OppC_N"/>
    <property type="match status" value="1"/>
</dbReference>
<feature type="transmembrane region" description="Helical" evidence="7">
    <location>
        <begin position="158"/>
        <end position="184"/>
    </location>
</feature>
<dbReference type="PANTHER" id="PTHR43386:SF1">
    <property type="entry name" value="D,D-DIPEPTIDE TRANSPORT SYSTEM PERMEASE PROTEIN DDPC-RELATED"/>
    <property type="match status" value="1"/>
</dbReference>
<name>A0A9C7G7R9_9BACI</name>
<evidence type="ECO:0000313" key="10">
    <source>
        <dbReference type="Proteomes" id="UP000789845"/>
    </source>
</evidence>
<evidence type="ECO:0000256" key="3">
    <source>
        <dbReference type="ARBA" id="ARBA00022475"/>
    </source>
</evidence>